<dbReference type="Proteomes" id="UP001152523">
    <property type="component" value="Unassembled WGS sequence"/>
</dbReference>
<comment type="caution">
    <text evidence="1">The sequence shown here is derived from an EMBL/GenBank/DDBJ whole genome shotgun (WGS) entry which is preliminary data.</text>
</comment>
<keyword evidence="2" id="KW-1185">Reference proteome</keyword>
<sequence>MNIFKSSKIRSSYLRIFKASFFRSSNLQASFFRSSNVLQLLALFDQESMKSQRIIHIFLTKTWLDLFLFFGILQSLSGVLQSFAAAFLRLEVLSLFLSNETPIYRCEEVKIWPRVAEIRPYLMGHN</sequence>
<accession>A0AAV0FBZ6</accession>
<protein>
    <submittedName>
        <fullName evidence="1">Uncharacterized protein</fullName>
    </submittedName>
</protein>
<organism evidence="1 2">
    <name type="scientific">Cuscuta epithymum</name>
    <dbReference type="NCBI Taxonomy" id="186058"/>
    <lineage>
        <taxon>Eukaryota</taxon>
        <taxon>Viridiplantae</taxon>
        <taxon>Streptophyta</taxon>
        <taxon>Embryophyta</taxon>
        <taxon>Tracheophyta</taxon>
        <taxon>Spermatophyta</taxon>
        <taxon>Magnoliopsida</taxon>
        <taxon>eudicotyledons</taxon>
        <taxon>Gunneridae</taxon>
        <taxon>Pentapetalae</taxon>
        <taxon>asterids</taxon>
        <taxon>lamiids</taxon>
        <taxon>Solanales</taxon>
        <taxon>Convolvulaceae</taxon>
        <taxon>Cuscuteae</taxon>
        <taxon>Cuscuta</taxon>
        <taxon>Cuscuta subgen. Cuscuta</taxon>
    </lineage>
</organism>
<name>A0AAV0FBZ6_9ASTE</name>
<dbReference type="EMBL" id="CAMAPF010000974">
    <property type="protein sequence ID" value="CAH9133074.1"/>
    <property type="molecule type" value="Genomic_DNA"/>
</dbReference>
<evidence type="ECO:0000313" key="2">
    <source>
        <dbReference type="Proteomes" id="UP001152523"/>
    </source>
</evidence>
<gene>
    <name evidence="1" type="ORF">CEPIT_LOCUS32668</name>
</gene>
<dbReference type="AlphaFoldDB" id="A0AAV0FBZ6"/>
<reference evidence="1" key="1">
    <citation type="submission" date="2022-07" db="EMBL/GenBank/DDBJ databases">
        <authorList>
            <person name="Macas J."/>
            <person name="Novak P."/>
            <person name="Neumann P."/>
        </authorList>
    </citation>
    <scope>NUCLEOTIDE SEQUENCE</scope>
</reference>
<proteinExistence type="predicted"/>
<evidence type="ECO:0000313" key="1">
    <source>
        <dbReference type="EMBL" id="CAH9133074.1"/>
    </source>
</evidence>